<dbReference type="EMBL" id="JALHAP010000075">
    <property type="protein sequence ID" value="MCT4701568.1"/>
    <property type="molecule type" value="Genomic_DNA"/>
</dbReference>
<dbReference type="SUPFAM" id="SSF53448">
    <property type="entry name" value="Nucleotide-diphospho-sugar transferases"/>
    <property type="match status" value="1"/>
</dbReference>
<organism evidence="3 4">
    <name type="scientific">Dryocola boscaweniae</name>
    <dbReference type="NCBI Taxonomy" id="2925397"/>
    <lineage>
        <taxon>Bacteria</taxon>
        <taxon>Pseudomonadati</taxon>
        <taxon>Pseudomonadota</taxon>
        <taxon>Gammaproteobacteria</taxon>
        <taxon>Enterobacterales</taxon>
        <taxon>Enterobacteriaceae</taxon>
        <taxon>Dryocola</taxon>
    </lineage>
</organism>
<dbReference type="PANTHER" id="PTHR43777:SF1">
    <property type="entry name" value="MOLYBDENUM COFACTOR CYTIDYLYLTRANSFERASE"/>
    <property type="match status" value="1"/>
</dbReference>
<dbReference type="RefSeq" id="WP_271122402.1">
    <property type="nucleotide sequence ID" value="NZ_JALHAN010000062.1"/>
</dbReference>
<dbReference type="InterPro" id="IPR025877">
    <property type="entry name" value="MobA-like_NTP_Trfase"/>
</dbReference>
<feature type="domain" description="MobA-like NTP transferase" evidence="2">
    <location>
        <begin position="7"/>
        <end position="143"/>
    </location>
</feature>
<comment type="caution">
    <text evidence="3">The sequence shown here is derived from an EMBL/GenBank/DDBJ whole genome shotgun (WGS) entry which is preliminary data.</text>
</comment>
<accession>A0A9X3AC61</accession>
<gene>
    <name evidence="3" type="ORF">MUA00_07090</name>
</gene>
<dbReference type="Proteomes" id="UP001150641">
    <property type="component" value="Unassembled WGS sequence"/>
</dbReference>
<protein>
    <submittedName>
        <fullName evidence="3">NTP transferase domain-containing protein</fullName>
    </submittedName>
</protein>
<dbReference type="Pfam" id="PF12804">
    <property type="entry name" value="NTP_transf_3"/>
    <property type="match status" value="1"/>
</dbReference>
<dbReference type="AlphaFoldDB" id="A0A9X3AC61"/>
<keyword evidence="3" id="KW-0808">Transferase</keyword>
<keyword evidence="1" id="KW-0460">Magnesium</keyword>
<reference evidence="3" key="1">
    <citation type="submission" date="2022-03" db="EMBL/GenBank/DDBJ databases">
        <title>Proposal of a novel genus Dryocolo and two novel species.</title>
        <authorList>
            <person name="Maddock D.W."/>
            <person name="Brady C.L."/>
            <person name="Denman S."/>
            <person name="Arnold D."/>
        </authorList>
    </citation>
    <scope>NUCLEOTIDE SEQUENCE</scope>
    <source>
        <strain evidence="3">H6W4</strain>
    </source>
</reference>
<dbReference type="Gene3D" id="3.90.550.10">
    <property type="entry name" value="Spore Coat Polysaccharide Biosynthesis Protein SpsA, Chain A"/>
    <property type="match status" value="1"/>
</dbReference>
<sequence length="227" mass="25984">MSSVKHAIIAAAGLGSRLGLGRTKCLLELNNRPLISYLLALLKDVEDVRVVVGFQEHEVMDEVLRYRKDVTFVRNPEYLSTSTLTSYWLGSQGIKENCLFMDADIIFEPESFMNFKKFCMENVTDNIIAVTEAKTRDAVFVESRMGKVTQFTREQETEYEWANLCFIHPDLLVRTGESVYKQLTQYLPLTMREIVSFEIDTKCDMEKALYSSIASDRFYSTSACAEV</sequence>
<dbReference type="InterPro" id="IPR029044">
    <property type="entry name" value="Nucleotide-diphossugar_trans"/>
</dbReference>
<evidence type="ECO:0000313" key="4">
    <source>
        <dbReference type="Proteomes" id="UP001150641"/>
    </source>
</evidence>
<dbReference type="PANTHER" id="PTHR43777">
    <property type="entry name" value="MOLYBDENUM COFACTOR CYTIDYLYLTRANSFERASE"/>
    <property type="match status" value="1"/>
</dbReference>
<evidence type="ECO:0000256" key="1">
    <source>
        <dbReference type="ARBA" id="ARBA00022842"/>
    </source>
</evidence>
<proteinExistence type="predicted"/>
<keyword evidence="4" id="KW-1185">Reference proteome</keyword>
<dbReference type="GO" id="GO:0016779">
    <property type="term" value="F:nucleotidyltransferase activity"/>
    <property type="evidence" value="ECO:0007669"/>
    <property type="project" value="UniProtKB-ARBA"/>
</dbReference>
<evidence type="ECO:0000313" key="3">
    <source>
        <dbReference type="EMBL" id="MCT4701568.1"/>
    </source>
</evidence>
<evidence type="ECO:0000259" key="2">
    <source>
        <dbReference type="Pfam" id="PF12804"/>
    </source>
</evidence>
<name>A0A9X3AC61_9ENTR</name>